<sequence>MGISYYHKENSKKDRCINKKRMKVKLMYGLFWIMRDVKEYFEKLSKKEIA</sequence>
<proteinExistence type="predicted"/>
<accession>A0ABS4KJA8</accession>
<gene>
    <name evidence="1" type="ORF">J2Z35_001678</name>
</gene>
<comment type="caution">
    <text evidence="1">The sequence shown here is derived from an EMBL/GenBank/DDBJ whole genome shotgun (WGS) entry which is preliminary data.</text>
</comment>
<organism evidence="1 2">
    <name type="scientific">Acetoanaerobium pronyense</name>
    <dbReference type="NCBI Taxonomy" id="1482736"/>
    <lineage>
        <taxon>Bacteria</taxon>
        <taxon>Bacillati</taxon>
        <taxon>Bacillota</taxon>
        <taxon>Clostridia</taxon>
        <taxon>Peptostreptococcales</taxon>
        <taxon>Filifactoraceae</taxon>
        <taxon>Acetoanaerobium</taxon>
    </lineage>
</organism>
<dbReference type="RefSeq" id="WP_209660941.1">
    <property type="nucleotide sequence ID" value="NZ_JAGGLI010000017.1"/>
</dbReference>
<name>A0ABS4KJA8_9FIRM</name>
<evidence type="ECO:0000313" key="2">
    <source>
        <dbReference type="Proteomes" id="UP001314903"/>
    </source>
</evidence>
<dbReference type="EMBL" id="JAGGLI010000017">
    <property type="protein sequence ID" value="MBP2027880.1"/>
    <property type="molecule type" value="Genomic_DNA"/>
</dbReference>
<evidence type="ECO:0000313" key="1">
    <source>
        <dbReference type="EMBL" id="MBP2027880.1"/>
    </source>
</evidence>
<dbReference type="Proteomes" id="UP001314903">
    <property type="component" value="Unassembled WGS sequence"/>
</dbReference>
<protein>
    <submittedName>
        <fullName evidence="1">Uncharacterized protein</fullName>
    </submittedName>
</protein>
<reference evidence="1 2" key="1">
    <citation type="submission" date="2021-03" db="EMBL/GenBank/DDBJ databases">
        <title>Genomic Encyclopedia of Type Strains, Phase IV (KMG-IV): sequencing the most valuable type-strain genomes for metagenomic binning, comparative biology and taxonomic classification.</title>
        <authorList>
            <person name="Goeker M."/>
        </authorList>
    </citation>
    <scope>NUCLEOTIDE SEQUENCE [LARGE SCALE GENOMIC DNA]</scope>
    <source>
        <strain evidence="1 2">DSM 27512</strain>
    </source>
</reference>
<keyword evidence="2" id="KW-1185">Reference proteome</keyword>